<name>A0A061SCW4_9CHLO</name>
<dbReference type="SUPFAM" id="SSF53335">
    <property type="entry name" value="S-adenosyl-L-methionine-dependent methyltransferases"/>
    <property type="match status" value="1"/>
</dbReference>
<dbReference type="EMBL" id="GBEZ01002998">
    <property type="protein sequence ID" value="JAC82103.1"/>
    <property type="molecule type" value="Transcribed_RNA"/>
</dbReference>
<dbReference type="InterPro" id="IPR029063">
    <property type="entry name" value="SAM-dependent_MTases_sf"/>
</dbReference>
<dbReference type="AlphaFoldDB" id="A0A061SCW4"/>
<sequence>MASATLPRSLLRLRAVAPSRISGQPANGNIGRRSLAVTPCNIHGAEATSPSVWLRGGVQLATLPVAVGSSTLTLLAPSSVDAIIDLYLSEGNDDRDPYWSRPWHSAVALAEELMERPELVRGKAVAEIGSGIGLAGIAAAMAGADRVVLLDREPMALQCALLSAAACGVAVGGAPDDLGEFCPGSDPPRGHAAARPGAGRIEAALLDWFDPRAAASLGHFDTVIACDVLYDDASVGPVAALLPQLLGSSGGDVMLADPPNRTRHNRERFVSAVRGSMGGVRMVEASRRTAALDGLEAPVQLLLFRQHSGGSHSTIGVE</sequence>
<dbReference type="GO" id="GO:0008168">
    <property type="term" value="F:methyltransferase activity"/>
    <property type="evidence" value="ECO:0007669"/>
    <property type="project" value="UniProtKB-KW"/>
</dbReference>
<organism evidence="1">
    <name type="scientific">Tetraselmis sp. GSL018</name>
    <dbReference type="NCBI Taxonomy" id="582737"/>
    <lineage>
        <taxon>Eukaryota</taxon>
        <taxon>Viridiplantae</taxon>
        <taxon>Chlorophyta</taxon>
        <taxon>core chlorophytes</taxon>
        <taxon>Chlorodendrophyceae</taxon>
        <taxon>Chlorodendrales</taxon>
        <taxon>Chlorodendraceae</taxon>
        <taxon>Tetraselmis</taxon>
    </lineage>
</organism>
<protein>
    <submittedName>
        <fullName evidence="1">S-adenosyl-l-methionine-dependent methyltransferase</fullName>
    </submittedName>
</protein>
<gene>
    <name evidence="1" type="ORF">TSPGSL018_6453</name>
</gene>
<keyword evidence="1" id="KW-0808">Transferase</keyword>
<keyword evidence="1" id="KW-0489">Methyltransferase</keyword>
<dbReference type="PANTHER" id="PTHR14614">
    <property type="entry name" value="HEPATOCELLULAR CARCINOMA-ASSOCIATED ANTIGEN"/>
    <property type="match status" value="1"/>
</dbReference>
<dbReference type="GO" id="GO:0032259">
    <property type="term" value="P:methylation"/>
    <property type="evidence" value="ECO:0007669"/>
    <property type="project" value="UniProtKB-KW"/>
</dbReference>
<dbReference type="Gene3D" id="3.40.50.150">
    <property type="entry name" value="Vaccinia Virus protein VP39"/>
    <property type="match status" value="1"/>
</dbReference>
<dbReference type="InterPro" id="IPR019410">
    <property type="entry name" value="Methyltransf_16"/>
</dbReference>
<dbReference type="PANTHER" id="PTHR14614:SF132">
    <property type="entry name" value="PROTEIN-LYSINE METHYLTRANSFERASE C42C1.13"/>
    <property type="match status" value="1"/>
</dbReference>
<evidence type="ECO:0000313" key="1">
    <source>
        <dbReference type="EMBL" id="JAC82103.1"/>
    </source>
</evidence>
<accession>A0A061SCW4</accession>
<reference evidence="1" key="1">
    <citation type="submission" date="2014-05" db="EMBL/GenBank/DDBJ databases">
        <title>The transcriptome of the halophilic microalga Tetraselmis sp. GSL018 isolated from the Great Salt Lake, Utah.</title>
        <authorList>
            <person name="Jinkerson R.E."/>
            <person name="D'Adamo S."/>
            <person name="Posewitz M.C."/>
        </authorList>
    </citation>
    <scope>NUCLEOTIDE SEQUENCE</scope>
    <source>
        <strain evidence="1">GSL018</strain>
    </source>
</reference>
<proteinExistence type="predicted"/>